<dbReference type="PANTHER" id="PTHR35549">
    <property type="entry name" value="OS04G0584500 PROTEIN"/>
    <property type="match status" value="1"/>
</dbReference>
<feature type="domain" description="Putative E3 ubiquitin-protein ligase LIN N-terminal" evidence="2">
    <location>
        <begin position="75"/>
        <end position="315"/>
    </location>
</feature>
<dbReference type="InterPro" id="IPR056514">
    <property type="entry name" value="ARM_LIN_2nd"/>
</dbReference>
<keyword evidence="6" id="KW-1185">Reference proteome</keyword>
<feature type="compositionally biased region" description="Basic residues" evidence="1">
    <location>
        <begin position="30"/>
        <end position="46"/>
    </location>
</feature>
<feature type="domain" description="Putative E3 ubiquitin-protein ligase LIN ARM-like" evidence="3">
    <location>
        <begin position="616"/>
        <end position="977"/>
    </location>
</feature>
<dbReference type="OrthoDB" id="635642at2759"/>
<dbReference type="EMBL" id="CM029038">
    <property type="protein sequence ID" value="KAG2648763.1"/>
    <property type="molecule type" value="Genomic_DNA"/>
</dbReference>
<reference evidence="5" key="1">
    <citation type="submission" date="2020-05" db="EMBL/GenBank/DDBJ databases">
        <title>WGS assembly of Panicum virgatum.</title>
        <authorList>
            <person name="Lovell J.T."/>
            <person name="Jenkins J."/>
            <person name="Shu S."/>
            <person name="Juenger T.E."/>
            <person name="Schmutz J."/>
        </authorList>
    </citation>
    <scope>NUCLEOTIDE SEQUENCE</scope>
    <source>
        <strain evidence="5">AP13</strain>
    </source>
</reference>
<dbReference type="InterPro" id="IPR016024">
    <property type="entry name" value="ARM-type_fold"/>
</dbReference>
<feature type="domain" description="Putative E3 ubiquitin-protein ligase LIN ARM repeats" evidence="4">
    <location>
        <begin position="452"/>
        <end position="615"/>
    </location>
</feature>
<dbReference type="Pfam" id="PF23628">
    <property type="entry name" value="ARM_LIN_C"/>
    <property type="match status" value="1"/>
</dbReference>
<evidence type="ECO:0000313" key="6">
    <source>
        <dbReference type="Proteomes" id="UP000823388"/>
    </source>
</evidence>
<gene>
    <name evidence="5" type="ORF">PVAP13_1NG063300</name>
</gene>
<evidence type="ECO:0000256" key="1">
    <source>
        <dbReference type="SAM" id="MobiDB-lite"/>
    </source>
</evidence>
<comment type="caution">
    <text evidence="5">The sequence shown here is derived from an EMBL/GenBank/DDBJ whole genome shotgun (WGS) entry which is preliminary data.</text>
</comment>
<evidence type="ECO:0000313" key="5">
    <source>
        <dbReference type="EMBL" id="KAG2648763.1"/>
    </source>
</evidence>
<dbReference type="InterPro" id="IPR055566">
    <property type="entry name" value="ARM_LIN"/>
</dbReference>
<dbReference type="Proteomes" id="UP000823388">
    <property type="component" value="Chromosome 1N"/>
</dbReference>
<proteinExistence type="predicted"/>
<feature type="region of interest" description="Disordered" evidence="1">
    <location>
        <begin position="1"/>
        <end position="59"/>
    </location>
</feature>
<dbReference type="Pfam" id="PF23654">
    <property type="entry name" value="ARM_LIN_2nd"/>
    <property type="match status" value="1"/>
</dbReference>
<dbReference type="Pfam" id="PF23568">
    <property type="entry name" value="ARM_LIN"/>
    <property type="match status" value="1"/>
</dbReference>
<name>A0A8T0WVA0_PANVG</name>
<dbReference type="PANTHER" id="PTHR35549:SF3">
    <property type="entry name" value="E3 UBIQUITIN-PROTEIN LIGASE LIN"/>
    <property type="match status" value="1"/>
</dbReference>
<dbReference type="Gene3D" id="1.25.10.10">
    <property type="entry name" value="Leucine-rich Repeat Variant"/>
    <property type="match status" value="1"/>
</dbReference>
<dbReference type="InterPro" id="IPR011989">
    <property type="entry name" value="ARM-like"/>
</dbReference>
<evidence type="ECO:0000259" key="4">
    <source>
        <dbReference type="Pfam" id="PF23654"/>
    </source>
</evidence>
<evidence type="ECO:0000259" key="3">
    <source>
        <dbReference type="Pfam" id="PF23628"/>
    </source>
</evidence>
<dbReference type="SUPFAM" id="SSF48371">
    <property type="entry name" value="ARM repeat"/>
    <property type="match status" value="2"/>
</dbReference>
<organism evidence="5 6">
    <name type="scientific">Panicum virgatum</name>
    <name type="common">Blackwell switchgrass</name>
    <dbReference type="NCBI Taxonomy" id="38727"/>
    <lineage>
        <taxon>Eukaryota</taxon>
        <taxon>Viridiplantae</taxon>
        <taxon>Streptophyta</taxon>
        <taxon>Embryophyta</taxon>
        <taxon>Tracheophyta</taxon>
        <taxon>Spermatophyta</taxon>
        <taxon>Magnoliopsida</taxon>
        <taxon>Liliopsida</taxon>
        <taxon>Poales</taxon>
        <taxon>Poaceae</taxon>
        <taxon>PACMAD clade</taxon>
        <taxon>Panicoideae</taxon>
        <taxon>Panicodae</taxon>
        <taxon>Paniceae</taxon>
        <taxon>Panicinae</taxon>
        <taxon>Panicum</taxon>
        <taxon>Panicum sect. Hiantes</taxon>
    </lineage>
</organism>
<protein>
    <submittedName>
        <fullName evidence="5">Uncharacterized protein</fullName>
    </submittedName>
</protein>
<evidence type="ECO:0000259" key="2">
    <source>
        <dbReference type="Pfam" id="PF23568"/>
    </source>
</evidence>
<accession>A0A8T0WVA0</accession>
<dbReference type="InterPro" id="IPR056512">
    <property type="entry name" value="LIN_N"/>
</dbReference>
<dbReference type="AlphaFoldDB" id="A0A8T0WVA0"/>
<sequence length="982" mass="108337">MMTPPTPSSLRDLLARERVEEDDAPPAPRRASRSPRRAASRSRSCRHVSPPPPPPARKREVVAAEVEGADGRSCAVSAVVAVLAAYAGRFLKDAEFRSGLRDKCASCLAPASAAAAAEDAAAGRAVLANLELGIESIERLAADGAAPRDAKIRSLRNSIRLLSVVASLHSPRPGAAAAGGRSTTTTCGVPNSHLAACAQLYLSVVYRMERNDRVAARHLLQVFADAPGLARRDLLPDLWDHVFLPHLLHLKVWFTKEVELVADWDAADRCRRMKTLQRLYNDHMDSGTAQFAMYYKEWLKSGADAPPLPSVPLPSVPGNIHACEKHSASVRRSSINRNLYNAVFGTALELDDVKDAKLDDETELVLDLDAELNDNLVTLKTEKLAHSKMGLQEKHYRSQKEGAIPETAPTQRKSYSFLLFSCQGNISRNVINHPKTAKKEVLSVEKELDNDELTMTLERAISVVSNSDNLRQCEDAVHEVARACSTLQGDPNLVNLLSCASFIQGLLEVTFTSKDDAVLESAILIMGKLVLGNEVIRQIVLNADPQLEVFLRLLRSNELFLKAAIVLYMMKPKAKQMLSLDWIPLVLHILECGDEVQSLSSVKCAPKIAAFYFLDQLLMGFDVDRNIENAKQMIALGGLDLLISRLEAGDARESRHCIALLTTCIRADGNCRHYLADNLKKEPIVQLLVGNQKKASAAALNLMSELVCLNRTTKIVEFLRELKNSGCLNTMHILLVYLQQAPLVQHPLAAVLLLQLDLLGDPLQYSVYREEAIDAMIAALEQSSQSRKVQEQCARALLILAGRFSSSGEPIAEAWLLKRAGLDDSLFESFRRTEIFKDKSVRAEEEKVVEERLKKLASMLLNSGGKRFLMALSNCISDGIPSLSRSCLITITWMSSSLSPLRGCNDFQPLACSILAPKLLDSLSYDRVLEERVLASLSLLNVVRHPECMEKVFPLKKETIESLQDLAEVTWTAKELLFACCR</sequence>